<comment type="caution">
    <text evidence="4">The sequence shown here is derived from an EMBL/GenBank/DDBJ whole genome shotgun (WGS) entry which is preliminary data.</text>
</comment>
<dbReference type="Proteomes" id="UP001311730">
    <property type="component" value="Unassembled WGS sequence"/>
</dbReference>
<dbReference type="EMBL" id="JAYKBW010000013">
    <property type="protein sequence ID" value="MEB3075879.1"/>
    <property type="molecule type" value="Genomic_DNA"/>
</dbReference>
<evidence type="ECO:0000259" key="3">
    <source>
        <dbReference type="Pfam" id="PF25149"/>
    </source>
</evidence>
<feature type="domain" description="DUF7824" evidence="2">
    <location>
        <begin position="435"/>
        <end position="688"/>
    </location>
</feature>
<evidence type="ECO:0000259" key="1">
    <source>
        <dbReference type="Pfam" id="PF20103"/>
    </source>
</evidence>
<dbReference type="InterPro" id="IPR056727">
    <property type="entry name" value="DUF7825"/>
</dbReference>
<proteinExistence type="predicted"/>
<reference evidence="4 5" key="1">
    <citation type="submission" date="2023-12" db="EMBL/GenBank/DDBJ databases">
        <title>Genomic sequences of Capnocytophaga and Parvimonas strains.</title>
        <authorList>
            <person name="Watt R.M."/>
            <person name="Wang M."/>
            <person name="Yang T."/>
            <person name="Tong W.M."/>
        </authorList>
    </citation>
    <scope>NUCLEOTIDE SEQUENCE [LARGE SCALE GENOMIC DNA]</scope>
    <source>
        <strain evidence="4 5">CCUG 13096</strain>
    </source>
</reference>
<accession>A0ABU5ZB58</accession>
<dbReference type="Pfam" id="PF20103">
    <property type="entry name" value="DUF6493"/>
    <property type="match status" value="1"/>
</dbReference>
<evidence type="ECO:0000313" key="4">
    <source>
        <dbReference type="EMBL" id="MEB3075879.1"/>
    </source>
</evidence>
<feature type="domain" description="DUF6493" evidence="1">
    <location>
        <begin position="62"/>
        <end position="301"/>
    </location>
</feature>
<sequence length="906" mass="104356">MKENLLSALKAHDFTAIRTICFALSEEERTATLALFEYHTIKALFEEELKKQGITYIPKGIKTILSYALMCLCRNAEELKAAEINIRIRDLDKEHYYYFLDTQYAVPLLELLQSPKGAYLQQIIEKMYKAYPMEMSFEILWTLYKHKRIAFNGELMMFNLHYRFDYERDKIALAKYLLQNPETATEIFHLVPMYLKDARFNAKETLEMYEYLIQGGFFADRTILSLFIEGLLNPLKKNTADFFCRVVELLNPTAKELLTSQHTLFALLSSDKTSVVNFAIKHIKQIANEKNFDFQAFADNFSLCFTTQKIAKSQLVGLDILEKHYKKQAPTNPDYREQLAVLFTIPDTKLQEKVASLLTTYFNYEGLPEVIAPYHDYLKGKAQDLLATLSPSELSDLSDGSASSENSPTACAARTSQTACVARTSQTACATRTLTPITYPLRPEDLLFLLGDCLRERTAATIDLFFEGLVQLQDCLPTDFKEQLAPYIAQVNGMYYTNVQLAALQLLLAGWVEDRPLESPEDWTKMNTKVRRLNTNEEEPLKQAYVLHNVWYLRDEIPYLLYKVRATLSKLKSGSKLPFLSTPTHAPFYIDAETLADRLLAYQKAGKEVDLDDLVVACNRLLLRTITPEAQEKVRSLSGQYAPALGYLFGLSDVVTPTEELLPLWTQITRLKHPNKVFTEFETTAAKDYLSAVKPFFPSYEIEGEFKQFFLEKVYVDDYYNYTLASPFNRNVFDRLPYNCYNAGAYNRWDTDTLRYVISLNPQYVDILLGKYTPLYVGDSDADTQRNLREPLQLLLEYDLPVHHGGWIFVGMALLHDKKETRDLAAEYILRAISRDENLSYLQHFLAEILAQKLAPINRFVEFLDIPTRDPKIKTFQKAVVEAYLPLAEKLDKKPTNHKRLADWLM</sequence>
<keyword evidence="5" id="KW-1185">Reference proteome</keyword>
<dbReference type="InterPro" id="IPR045472">
    <property type="entry name" value="DUF6493"/>
</dbReference>
<evidence type="ECO:0000259" key="2">
    <source>
        <dbReference type="Pfam" id="PF25148"/>
    </source>
</evidence>
<name>A0ABU5ZB58_9FLAO</name>
<dbReference type="InterPro" id="IPR056726">
    <property type="entry name" value="DUF7824"/>
</dbReference>
<evidence type="ECO:0000313" key="5">
    <source>
        <dbReference type="Proteomes" id="UP001311730"/>
    </source>
</evidence>
<dbReference type="Pfam" id="PF25149">
    <property type="entry name" value="DUF7825"/>
    <property type="match status" value="1"/>
</dbReference>
<protein>
    <submittedName>
        <fullName evidence="4">DUF6493 family protein</fullName>
    </submittedName>
</protein>
<feature type="domain" description="DUF7825" evidence="3">
    <location>
        <begin position="737"/>
        <end position="864"/>
    </location>
</feature>
<dbReference type="Pfam" id="PF25148">
    <property type="entry name" value="DUF7824"/>
    <property type="match status" value="1"/>
</dbReference>
<gene>
    <name evidence="4" type="ORF">VJJ08_11335</name>
</gene>
<dbReference type="RefSeq" id="WP_323983995.1">
    <property type="nucleotide sequence ID" value="NZ_JAYKBW010000013.1"/>
</dbReference>
<organism evidence="4 5">
    <name type="scientific">Capnocytophaga gingivalis</name>
    <dbReference type="NCBI Taxonomy" id="1017"/>
    <lineage>
        <taxon>Bacteria</taxon>
        <taxon>Pseudomonadati</taxon>
        <taxon>Bacteroidota</taxon>
        <taxon>Flavobacteriia</taxon>
        <taxon>Flavobacteriales</taxon>
        <taxon>Flavobacteriaceae</taxon>
        <taxon>Capnocytophaga</taxon>
    </lineage>
</organism>